<proteinExistence type="predicted"/>
<evidence type="ECO:0000256" key="2">
    <source>
        <dbReference type="SAM" id="SignalP"/>
    </source>
</evidence>
<protein>
    <submittedName>
        <fullName evidence="3">Uncharacterized protein</fullName>
    </submittedName>
</protein>
<dbReference type="Proteomes" id="UP001221142">
    <property type="component" value="Unassembled WGS sequence"/>
</dbReference>
<feature type="chain" id="PRO_5042202591" evidence="2">
    <location>
        <begin position="19"/>
        <end position="70"/>
    </location>
</feature>
<reference evidence="3" key="1">
    <citation type="submission" date="2023-03" db="EMBL/GenBank/DDBJ databases">
        <title>Massive genome expansion in bonnet fungi (Mycena s.s.) driven by repeated elements and novel gene families across ecological guilds.</title>
        <authorList>
            <consortium name="Lawrence Berkeley National Laboratory"/>
            <person name="Harder C.B."/>
            <person name="Miyauchi S."/>
            <person name="Viragh M."/>
            <person name="Kuo A."/>
            <person name="Thoen E."/>
            <person name="Andreopoulos B."/>
            <person name="Lu D."/>
            <person name="Skrede I."/>
            <person name="Drula E."/>
            <person name="Henrissat B."/>
            <person name="Morin E."/>
            <person name="Kohler A."/>
            <person name="Barry K."/>
            <person name="LaButti K."/>
            <person name="Morin E."/>
            <person name="Salamov A."/>
            <person name="Lipzen A."/>
            <person name="Mereny Z."/>
            <person name="Hegedus B."/>
            <person name="Baldrian P."/>
            <person name="Stursova M."/>
            <person name="Weitz H."/>
            <person name="Taylor A."/>
            <person name="Grigoriev I.V."/>
            <person name="Nagy L.G."/>
            <person name="Martin F."/>
            <person name="Kauserud H."/>
        </authorList>
    </citation>
    <scope>NUCLEOTIDE SEQUENCE</scope>
    <source>
        <strain evidence="3">9284</strain>
    </source>
</reference>
<dbReference type="EMBL" id="JARKIF010000023">
    <property type="protein sequence ID" value="KAJ7616000.1"/>
    <property type="molecule type" value="Genomic_DNA"/>
</dbReference>
<feature type="signal peptide" evidence="2">
    <location>
        <begin position="1"/>
        <end position="18"/>
    </location>
</feature>
<name>A0AAD7FCM1_9AGAR</name>
<organism evidence="3 4">
    <name type="scientific">Roridomyces roridus</name>
    <dbReference type="NCBI Taxonomy" id="1738132"/>
    <lineage>
        <taxon>Eukaryota</taxon>
        <taxon>Fungi</taxon>
        <taxon>Dikarya</taxon>
        <taxon>Basidiomycota</taxon>
        <taxon>Agaricomycotina</taxon>
        <taxon>Agaricomycetes</taxon>
        <taxon>Agaricomycetidae</taxon>
        <taxon>Agaricales</taxon>
        <taxon>Marasmiineae</taxon>
        <taxon>Mycenaceae</taxon>
        <taxon>Roridomyces</taxon>
    </lineage>
</organism>
<evidence type="ECO:0000313" key="4">
    <source>
        <dbReference type="Proteomes" id="UP001221142"/>
    </source>
</evidence>
<accession>A0AAD7FCM1</accession>
<gene>
    <name evidence="3" type="ORF">FB45DRAFT_935086</name>
</gene>
<evidence type="ECO:0000256" key="1">
    <source>
        <dbReference type="SAM" id="MobiDB-lite"/>
    </source>
</evidence>
<keyword evidence="2" id="KW-0732">Signal</keyword>
<feature type="region of interest" description="Disordered" evidence="1">
    <location>
        <begin position="20"/>
        <end position="55"/>
    </location>
</feature>
<comment type="caution">
    <text evidence="3">The sequence shown here is derived from an EMBL/GenBank/DDBJ whole genome shotgun (WGS) entry which is preliminary data.</text>
</comment>
<dbReference type="AlphaFoldDB" id="A0AAD7FCM1"/>
<evidence type="ECO:0000313" key="3">
    <source>
        <dbReference type="EMBL" id="KAJ7616000.1"/>
    </source>
</evidence>
<keyword evidence="4" id="KW-1185">Reference proteome</keyword>
<sequence length="70" mass="7498">MRITVVAFFCTMLSTVLALPTPRHHKESSRNAAPFNPTSASQGKRSLPALPQEASNLRPIPGPVFVKVGA</sequence>